<dbReference type="InterPro" id="IPR008160">
    <property type="entry name" value="Collagen"/>
</dbReference>
<evidence type="ECO:0000313" key="4">
    <source>
        <dbReference type="Proteomes" id="UP000092024"/>
    </source>
</evidence>
<dbReference type="SMART" id="SM00710">
    <property type="entry name" value="PbH1"/>
    <property type="match status" value="7"/>
</dbReference>
<dbReference type="SUPFAM" id="SSF51126">
    <property type="entry name" value="Pectin lyase-like"/>
    <property type="match status" value="1"/>
</dbReference>
<dbReference type="RefSeq" id="WP_068686803.1">
    <property type="nucleotide sequence ID" value="NZ_LYPA01000076.1"/>
</dbReference>
<comment type="caution">
    <text evidence="3">The sequence shown here is derived from an EMBL/GenBank/DDBJ whole genome shotgun (WGS) entry which is preliminary data.</text>
</comment>
<dbReference type="InterPro" id="IPR006626">
    <property type="entry name" value="PbH1"/>
</dbReference>
<accession>A0A1A5YBZ2</accession>
<dbReference type="AlphaFoldDB" id="A0A1A5YBZ2"/>
<proteinExistence type="predicted"/>
<feature type="region of interest" description="Disordered" evidence="1">
    <location>
        <begin position="48"/>
        <end position="113"/>
    </location>
</feature>
<name>A0A1A5YBZ2_9BACL</name>
<dbReference type="PANTHER" id="PTHR24637:SF422">
    <property type="entry name" value="COLLAGEN IV NC1 DOMAIN-CONTAINING PROTEIN"/>
    <property type="match status" value="1"/>
</dbReference>
<dbReference type="InterPro" id="IPR039448">
    <property type="entry name" value="Beta_helix"/>
</dbReference>
<keyword evidence="4" id="KW-1185">Reference proteome</keyword>
<evidence type="ECO:0000256" key="1">
    <source>
        <dbReference type="SAM" id="MobiDB-lite"/>
    </source>
</evidence>
<protein>
    <recommendedName>
        <fullName evidence="2">Right handed beta helix domain-containing protein</fullName>
    </recommendedName>
</protein>
<dbReference type="Gene3D" id="2.160.20.10">
    <property type="entry name" value="Single-stranded right-handed beta-helix, Pectin lyase-like"/>
    <property type="match status" value="2"/>
</dbReference>
<evidence type="ECO:0000259" key="2">
    <source>
        <dbReference type="Pfam" id="PF13229"/>
    </source>
</evidence>
<reference evidence="3 4" key="1">
    <citation type="submission" date="2016-05" db="EMBL/GenBank/DDBJ databases">
        <title>Paenibacillus oryzae. sp. nov., isolated from the rice root.</title>
        <authorList>
            <person name="Zhang J."/>
            <person name="Zhang X."/>
        </authorList>
    </citation>
    <scope>NUCLEOTIDE SEQUENCE [LARGE SCALE GENOMIC DNA]</scope>
    <source>
        <strain evidence="3 4">1DrF-4</strain>
    </source>
</reference>
<dbReference type="Pfam" id="PF01391">
    <property type="entry name" value="Collagen"/>
    <property type="match status" value="1"/>
</dbReference>
<dbReference type="InterPro" id="IPR012334">
    <property type="entry name" value="Pectin_lyas_fold"/>
</dbReference>
<feature type="compositionally biased region" description="Low complexity" evidence="1">
    <location>
        <begin position="50"/>
        <end position="94"/>
    </location>
</feature>
<dbReference type="PANTHER" id="PTHR24637">
    <property type="entry name" value="COLLAGEN"/>
    <property type="match status" value="1"/>
</dbReference>
<gene>
    <name evidence="3" type="ORF">A7K91_09355</name>
</gene>
<dbReference type="EMBL" id="LYPA01000076">
    <property type="protein sequence ID" value="OBR62920.1"/>
    <property type="molecule type" value="Genomic_DNA"/>
</dbReference>
<organism evidence="3 4">
    <name type="scientific">Paenibacillus oryzae</name>
    <dbReference type="NCBI Taxonomy" id="1844972"/>
    <lineage>
        <taxon>Bacteria</taxon>
        <taxon>Bacillati</taxon>
        <taxon>Bacillota</taxon>
        <taxon>Bacilli</taxon>
        <taxon>Bacillales</taxon>
        <taxon>Paenibacillaceae</taxon>
        <taxon>Paenibacillus</taxon>
    </lineage>
</organism>
<dbReference type="Proteomes" id="UP000092024">
    <property type="component" value="Unassembled WGS sequence"/>
</dbReference>
<evidence type="ECO:0000313" key="3">
    <source>
        <dbReference type="EMBL" id="OBR62920.1"/>
    </source>
</evidence>
<dbReference type="InterPro" id="IPR011050">
    <property type="entry name" value="Pectin_lyase_fold/virulence"/>
</dbReference>
<dbReference type="Pfam" id="PF13229">
    <property type="entry name" value="Beta_helix"/>
    <property type="match status" value="1"/>
</dbReference>
<sequence length="946" mass="101611">MSTIPNGYMMINGQLVKIYDDIALQAAIDTIMDDATGKIKATMLPESYSATPGPAGPAGATGATGAIGPAGPKGSTGATGPAGAAGTAGAIGPKGSTGATGPPGPQGEPGRDGGLSSDVILTAYYLDIDRFSIKPGLPSKPYTDAAYLAADANVQGFNNAIQWCAESGYNTLIVPPGEYAICYPRSIQISVSDFTLDFNGSTLKVIYDSNTKSPFDPRSNPADPFTFPGKNSGTDDGISIKLQRVTNSRIKNLKLIGCKADRSFTNPAEAAAEWSYGIQLANGSSHCVISNCSISSYMGDCISIGNTSYQDYAEFSMGLSFGDVDRTTGALVAGNDGTVTSRLLDLPAAGYNSFLIAGAGYARLTALNIKEADVAYYASDGAYLGRYDNKKIYTPISIPQEARRYRLIFRNEPSLTKNMQISLKFGLTPHHNVIERNEIFNIHRGGITLGGNYNTVEYNVLRDGTGLIDRKPVFNDSTRYGINQEDSYGDNCVVRSNVFYNLVHAILAGCWSVRVENNHIYNLSGVGINLYTLHAARVTGNYLYRCRTGIGLMNTAIPGAHAFIENNTLVAVNNTGLGGNGYETYFVRNTLVDSDTTSFRDDDKTICEQNHFIWTSSYSGTPIVTANIITGSSFESVGSQRDLYIRAYQIMDSVMTNLHIRIETRQQKNKAETVTIKQSRFASCQLNNHIFGTKGRTVLLEDCTLTDTIVRIGNINTPAESPFTRLKRCRLSANAINWLFQSEFNTGFGSIEAEQSDIILANASFQYLQTNNFNVAGTNSLSIKRSHIAYTGAGLLSLLYFNPNNKRAVKSFVNARNRFSGILLPAADKEIAIDYDPAAEGPAPPTAGYWFRSDRYRNAFPASGGPMGWVCTRTGYAAGMRAASTAVNKGATIAIGEAVFEASNAGTTGSEATLAYSGSEQTLKDGAVTWQAVGTLAQFRPYGTIQ</sequence>
<feature type="domain" description="Right handed beta helix" evidence="2">
    <location>
        <begin position="432"/>
        <end position="590"/>
    </location>
</feature>
<dbReference type="OrthoDB" id="2488735at2"/>
<dbReference type="STRING" id="1844972.A7K91_09355"/>